<dbReference type="InterPro" id="IPR006052">
    <property type="entry name" value="TNF_dom"/>
</dbReference>
<dbReference type="PANTHER" id="PTHR11471">
    <property type="entry name" value="TUMOR NECROSIS FACTOR FAMILY MEMBER"/>
    <property type="match status" value="1"/>
</dbReference>
<evidence type="ECO:0000256" key="4">
    <source>
        <dbReference type="ARBA" id="ARBA00023136"/>
    </source>
</evidence>
<dbReference type="PRINTS" id="PR01234">
    <property type="entry name" value="TNECROSISFCT"/>
</dbReference>
<keyword evidence="5" id="KW-1133">Transmembrane helix</keyword>
<comment type="caution">
    <text evidence="7">The sequence shown here is derived from an EMBL/GenBank/DDBJ whole genome shotgun (WGS) entry which is preliminary data.</text>
</comment>
<evidence type="ECO:0000256" key="5">
    <source>
        <dbReference type="SAM" id="Phobius"/>
    </source>
</evidence>
<keyword evidence="4 5" id="KW-0472">Membrane</keyword>
<dbReference type="InterPro" id="IPR008983">
    <property type="entry name" value="Tumour_necrosis_fac-like_dom"/>
</dbReference>
<dbReference type="AlphaFoldDB" id="A0AAV6ZXZ0"/>
<dbReference type="PANTHER" id="PTHR11471:SF24">
    <property type="entry name" value="TUMOR NECROSIS FACTOR LIGAND SUPERFAMILY MEMBER 15"/>
    <property type="match status" value="1"/>
</dbReference>
<evidence type="ECO:0000256" key="1">
    <source>
        <dbReference type="ARBA" id="ARBA00004370"/>
    </source>
</evidence>
<feature type="domain" description="THD" evidence="6">
    <location>
        <begin position="79"/>
        <end position="217"/>
    </location>
</feature>
<comment type="subcellular location">
    <subcellularLocation>
        <location evidence="1">Membrane</location>
    </subcellularLocation>
</comment>
<dbReference type="SMART" id="SM00207">
    <property type="entry name" value="TNF"/>
    <property type="match status" value="1"/>
</dbReference>
<keyword evidence="3" id="KW-0202">Cytokine</keyword>
<protein>
    <recommendedName>
        <fullName evidence="6">THD domain-containing protein</fullName>
    </recommendedName>
</protein>
<dbReference type="SUPFAM" id="SSF49842">
    <property type="entry name" value="TNF-like"/>
    <property type="match status" value="1"/>
</dbReference>
<proteinExistence type="inferred from homology"/>
<gene>
    <name evidence="7" type="ORF">GDO81_003712</name>
</gene>
<dbReference type="GO" id="GO:0006955">
    <property type="term" value="P:immune response"/>
    <property type="evidence" value="ECO:0007669"/>
    <property type="project" value="InterPro"/>
</dbReference>
<dbReference type="InterPro" id="IPR006053">
    <property type="entry name" value="TNF"/>
</dbReference>
<dbReference type="GO" id="GO:0016020">
    <property type="term" value="C:membrane"/>
    <property type="evidence" value="ECO:0007669"/>
    <property type="project" value="UniProtKB-SubCell"/>
</dbReference>
<dbReference type="Proteomes" id="UP000824782">
    <property type="component" value="Unassembled WGS sequence"/>
</dbReference>
<evidence type="ECO:0000313" key="8">
    <source>
        <dbReference type="Proteomes" id="UP000824782"/>
    </source>
</evidence>
<dbReference type="Gene3D" id="2.60.120.40">
    <property type="match status" value="1"/>
</dbReference>
<evidence type="ECO:0000259" key="6">
    <source>
        <dbReference type="PROSITE" id="PS50049"/>
    </source>
</evidence>
<dbReference type="GO" id="GO:0005164">
    <property type="term" value="F:tumor necrosis factor receptor binding"/>
    <property type="evidence" value="ECO:0007669"/>
    <property type="project" value="InterPro"/>
</dbReference>
<accession>A0AAV6ZXZ0</accession>
<dbReference type="PROSITE" id="PS50049">
    <property type="entry name" value="THD_2"/>
    <property type="match status" value="1"/>
</dbReference>
<dbReference type="EMBL" id="WNYA01000010">
    <property type="protein sequence ID" value="KAG8554202.1"/>
    <property type="molecule type" value="Genomic_DNA"/>
</dbReference>
<feature type="transmembrane region" description="Helical" evidence="5">
    <location>
        <begin position="34"/>
        <end position="54"/>
    </location>
</feature>
<comment type="similarity">
    <text evidence="2">Belongs to the tumor necrosis factor family.</text>
</comment>
<sequence length="217" mass="24289">METRIEMLQEERSHVTSSSHTLQTQDKTIRRLKWAVGFCFVLLCTLALFTACLLQGGFPGRKDEGRVNPRIGTPLQAKPRAHLTVTSQNDTSSQVLQWESKLGLAFLKNGMIYSNKSIIVPDNGDYFVYSQLSFRPPCTGGTSISQSILKYTPRYPEPDTLLSGISFCTKDKGINPPIYLGGLFELEKGDKLMVHLNHVDMIDISVEHKTFFGAFLV</sequence>
<keyword evidence="5" id="KW-0812">Transmembrane</keyword>
<dbReference type="GO" id="GO:0005125">
    <property type="term" value="F:cytokine activity"/>
    <property type="evidence" value="ECO:0007669"/>
    <property type="project" value="UniProtKB-KW"/>
</dbReference>
<dbReference type="GO" id="GO:0005615">
    <property type="term" value="C:extracellular space"/>
    <property type="evidence" value="ECO:0007669"/>
    <property type="project" value="UniProtKB-KW"/>
</dbReference>
<evidence type="ECO:0000256" key="3">
    <source>
        <dbReference type="ARBA" id="ARBA00022514"/>
    </source>
</evidence>
<organism evidence="7 8">
    <name type="scientific">Engystomops pustulosus</name>
    <name type="common">Tungara frog</name>
    <name type="synonym">Physalaemus pustulosus</name>
    <dbReference type="NCBI Taxonomy" id="76066"/>
    <lineage>
        <taxon>Eukaryota</taxon>
        <taxon>Metazoa</taxon>
        <taxon>Chordata</taxon>
        <taxon>Craniata</taxon>
        <taxon>Vertebrata</taxon>
        <taxon>Euteleostomi</taxon>
        <taxon>Amphibia</taxon>
        <taxon>Batrachia</taxon>
        <taxon>Anura</taxon>
        <taxon>Neobatrachia</taxon>
        <taxon>Hyloidea</taxon>
        <taxon>Leptodactylidae</taxon>
        <taxon>Leiuperinae</taxon>
        <taxon>Engystomops</taxon>
    </lineage>
</organism>
<keyword evidence="8" id="KW-1185">Reference proteome</keyword>
<name>A0AAV6ZXZ0_ENGPU</name>
<dbReference type="CDD" id="cd00184">
    <property type="entry name" value="TNF"/>
    <property type="match status" value="1"/>
</dbReference>
<dbReference type="Pfam" id="PF00229">
    <property type="entry name" value="TNF"/>
    <property type="match status" value="1"/>
</dbReference>
<reference evidence="7" key="1">
    <citation type="thesis" date="2020" institute="ProQuest LLC" country="789 East Eisenhower Parkway, Ann Arbor, MI, USA">
        <title>Comparative Genomics and Chromosome Evolution.</title>
        <authorList>
            <person name="Mudd A.B."/>
        </authorList>
    </citation>
    <scope>NUCLEOTIDE SEQUENCE</scope>
    <source>
        <strain evidence="7">237g6f4</strain>
        <tissue evidence="7">Blood</tissue>
    </source>
</reference>
<evidence type="ECO:0000313" key="7">
    <source>
        <dbReference type="EMBL" id="KAG8554202.1"/>
    </source>
</evidence>
<evidence type="ECO:0000256" key="2">
    <source>
        <dbReference type="ARBA" id="ARBA00008670"/>
    </source>
</evidence>